<feature type="compositionally biased region" description="Polar residues" evidence="1">
    <location>
        <begin position="124"/>
        <end position="136"/>
    </location>
</feature>
<name>A0A0F8VG60_9EURO</name>
<feature type="compositionally biased region" description="Low complexity" evidence="1">
    <location>
        <begin position="69"/>
        <end position="82"/>
    </location>
</feature>
<protein>
    <submittedName>
        <fullName evidence="2">Uncharacterized protein</fullName>
    </submittedName>
</protein>
<sequence length="577" mass="64504">MPPRSSDHDRPQTKFMFVGGPSFNAHRSGNLRSTLLRRVLSERRVKRRQDAADKLDHILKGQGDPPAFCSCAQESESSAEASGYRPIKPRNEQSLDPARGSDTGRDGCSTCGGLLPPSAPASRGQASRVPSPQPLGTGSYDPLLPVDPVASGLKVQELLHFAVTVIWPHFRPLSYAGDCYHSWVFPVENNVQLYAILWASSYHRDVLRVTYGREPQLDSKEQLQLKGLALKSLQAELANISGSSPLDGVVMCVLYLAVNERYMTKVFRDPSPFCPPFQNLHALDFYGSRDYHPLHWNVVQDIIQRFGGIEVLQAFALAWLVSISGLMNAIHTLQKPVYPILGVDGKRLDLPPPLLLFHLDRGRFPHDTPGLGFYELLHIWPPVRQQIVSVFIHIGEFSQVIQFYSEKTCSPAVLDLMGDTRNLVHHRLFSLPDENDRLELILDCGGGSSGETELSREIYLACRLGVILYAIHVTYPVPRSQGLRDSILQRLHPKIDRLMNEQVPGRLLLWCVTIAVIAMGDGASNSPNQLTMYMRRLCHNLSVNSLPKLMGLLHTFVWVDGVVPDHCEGLWRRISSL</sequence>
<dbReference type="AlphaFoldDB" id="A0A0F8VG60"/>
<dbReference type="PANTHER" id="PTHR37540">
    <property type="entry name" value="TRANSCRIPTION FACTOR (ACR-2), PUTATIVE-RELATED-RELATED"/>
    <property type="match status" value="1"/>
</dbReference>
<dbReference type="STRING" id="308745.A0A0F8VG60"/>
<gene>
    <name evidence="2" type="ORF">ARAM_006991</name>
</gene>
<evidence type="ECO:0000313" key="2">
    <source>
        <dbReference type="EMBL" id="KKK22111.1"/>
    </source>
</evidence>
<dbReference type="EMBL" id="JZBS01001580">
    <property type="protein sequence ID" value="KKK22111.1"/>
    <property type="molecule type" value="Genomic_DNA"/>
</dbReference>
<keyword evidence="3" id="KW-1185">Reference proteome</keyword>
<dbReference type="Proteomes" id="UP000034291">
    <property type="component" value="Unassembled WGS sequence"/>
</dbReference>
<dbReference type="PANTHER" id="PTHR37540:SF5">
    <property type="entry name" value="TRANSCRIPTION FACTOR DOMAIN-CONTAINING PROTEIN"/>
    <property type="match status" value="1"/>
</dbReference>
<organism evidence="2 3">
    <name type="scientific">Aspergillus rambellii</name>
    <dbReference type="NCBI Taxonomy" id="308745"/>
    <lineage>
        <taxon>Eukaryota</taxon>
        <taxon>Fungi</taxon>
        <taxon>Dikarya</taxon>
        <taxon>Ascomycota</taxon>
        <taxon>Pezizomycotina</taxon>
        <taxon>Eurotiomycetes</taxon>
        <taxon>Eurotiomycetidae</taxon>
        <taxon>Eurotiales</taxon>
        <taxon>Aspergillaceae</taxon>
        <taxon>Aspergillus</taxon>
        <taxon>Aspergillus subgen. Nidulantes</taxon>
    </lineage>
</organism>
<reference evidence="2 3" key="1">
    <citation type="submission" date="2015-02" db="EMBL/GenBank/DDBJ databases">
        <title>Draft Genome Sequences of Two Closely-Related Aflatoxigenic Aspergillus Species Obtained from the Cote d'Ivoire.</title>
        <authorList>
            <person name="Moore G.G."/>
            <person name="Beltz S.B."/>
            <person name="Mack B.M."/>
        </authorList>
    </citation>
    <scope>NUCLEOTIDE SEQUENCE [LARGE SCALE GENOMIC DNA]</scope>
    <source>
        <strain evidence="2 3">SRRC1468</strain>
    </source>
</reference>
<evidence type="ECO:0000313" key="3">
    <source>
        <dbReference type="Proteomes" id="UP000034291"/>
    </source>
</evidence>
<feature type="region of interest" description="Disordered" evidence="1">
    <location>
        <begin position="63"/>
        <end position="139"/>
    </location>
</feature>
<proteinExistence type="predicted"/>
<evidence type="ECO:0000256" key="1">
    <source>
        <dbReference type="SAM" id="MobiDB-lite"/>
    </source>
</evidence>
<accession>A0A0F8VG60</accession>
<feature type="region of interest" description="Disordered" evidence="1">
    <location>
        <begin position="1"/>
        <end position="29"/>
    </location>
</feature>
<comment type="caution">
    <text evidence="2">The sequence shown here is derived from an EMBL/GenBank/DDBJ whole genome shotgun (WGS) entry which is preliminary data.</text>
</comment>
<dbReference type="OrthoDB" id="3469466at2759"/>
<feature type="compositionally biased region" description="Basic and acidic residues" evidence="1">
    <location>
        <begin position="1"/>
        <end position="12"/>
    </location>
</feature>